<feature type="region of interest" description="Disordered" evidence="1">
    <location>
        <begin position="155"/>
        <end position="216"/>
    </location>
</feature>
<feature type="region of interest" description="Disordered" evidence="1">
    <location>
        <begin position="45"/>
        <end position="101"/>
    </location>
</feature>
<evidence type="ECO:0000313" key="2">
    <source>
        <dbReference type="EMBL" id="CAE8735593.1"/>
    </source>
</evidence>
<protein>
    <submittedName>
        <fullName evidence="2">Uncharacterized protein</fullName>
    </submittedName>
</protein>
<gene>
    <name evidence="2" type="ORF">PGLA2088_LOCUS47919</name>
</gene>
<sequence length="314" mass="35327">DTKESELRRRRQVEMELRLEELERQLQLAQVARERVLRKAQLDAAQAQEASEELQRRRHEVAARGERRAQMQAIAEERRKQRETLKQREKKVDRESERWRQDVQWQGEQLGGQAVDELRKEYEARRDLATEEALTRDMGDEELLRQTLQELKKSRRNLGGEVSSEAEDEAAAADVSSGDGGEVSRSNRGRREKFVPQEAGIPEVRGAAHKEAEAAARRDGALEELIKQREAELETLWHEFDVEARELSDEDDTEAFTANSSVPFVTAGTLTGTLGAGPLGGAWGDASEDLSQGPRRTRGARGAQTAADSESEGM</sequence>
<dbReference type="Proteomes" id="UP000626109">
    <property type="component" value="Unassembled WGS sequence"/>
</dbReference>
<feature type="compositionally biased region" description="Basic and acidic residues" evidence="1">
    <location>
        <begin position="206"/>
        <end position="216"/>
    </location>
</feature>
<dbReference type="EMBL" id="CAJNNW010036564">
    <property type="protein sequence ID" value="CAE8735593.1"/>
    <property type="molecule type" value="Genomic_DNA"/>
</dbReference>
<organism evidence="2 3">
    <name type="scientific">Polarella glacialis</name>
    <name type="common">Dinoflagellate</name>
    <dbReference type="NCBI Taxonomy" id="89957"/>
    <lineage>
        <taxon>Eukaryota</taxon>
        <taxon>Sar</taxon>
        <taxon>Alveolata</taxon>
        <taxon>Dinophyceae</taxon>
        <taxon>Suessiales</taxon>
        <taxon>Suessiaceae</taxon>
        <taxon>Polarella</taxon>
    </lineage>
</organism>
<accession>A0A813LXY4</accession>
<evidence type="ECO:0000256" key="1">
    <source>
        <dbReference type="SAM" id="MobiDB-lite"/>
    </source>
</evidence>
<feature type="compositionally biased region" description="Basic and acidic residues" evidence="1">
    <location>
        <begin position="60"/>
        <end position="101"/>
    </location>
</feature>
<feature type="non-terminal residue" evidence="2">
    <location>
        <position position="314"/>
    </location>
</feature>
<reference evidence="2" key="1">
    <citation type="submission" date="2021-02" db="EMBL/GenBank/DDBJ databases">
        <authorList>
            <person name="Dougan E. K."/>
            <person name="Rhodes N."/>
            <person name="Thang M."/>
            <person name="Chan C."/>
        </authorList>
    </citation>
    <scope>NUCLEOTIDE SEQUENCE</scope>
</reference>
<evidence type="ECO:0000313" key="3">
    <source>
        <dbReference type="Proteomes" id="UP000626109"/>
    </source>
</evidence>
<comment type="caution">
    <text evidence="2">The sequence shown here is derived from an EMBL/GenBank/DDBJ whole genome shotgun (WGS) entry which is preliminary data.</text>
</comment>
<dbReference type="AlphaFoldDB" id="A0A813LXY4"/>
<feature type="region of interest" description="Disordered" evidence="1">
    <location>
        <begin position="280"/>
        <end position="314"/>
    </location>
</feature>
<proteinExistence type="predicted"/>
<name>A0A813LXY4_POLGL</name>